<feature type="chain" id="PRO_5042893129" evidence="2">
    <location>
        <begin position="23"/>
        <end position="195"/>
    </location>
</feature>
<accession>A0AAN9E8V7</accession>
<evidence type="ECO:0000313" key="4">
    <source>
        <dbReference type="Proteomes" id="UP001372338"/>
    </source>
</evidence>
<comment type="caution">
    <text evidence="3">The sequence shown here is derived from an EMBL/GenBank/DDBJ whole genome shotgun (WGS) entry which is preliminary data.</text>
</comment>
<dbReference type="InterPro" id="IPR040361">
    <property type="entry name" value="TPD1"/>
</dbReference>
<sequence>MAATIKIVSVFLFLGLISQGYGQECTLKDLSVKVAKSGAQIKGKAEWVVTITNKCNCAQNTVKLNCKGFKTVVPIDPAILRVSGNVCLVNYGYGQECTLKDLSVKVAKSGAQIKGKPEWVVTITNNCVCVQSNVKVNCRGFQTEEPIDPLILIDSGDDECIVNYGNAIYEYPITFKYAWDNSFPFNPVSSEIACS</sequence>
<organism evidence="3 4">
    <name type="scientific">Crotalaria pallida</name>
    <name type="common">Smooth rattlebox</name>
    <name type="synonym">Crotalaria striata</name>
    <dbReference type="NCBI Taxonomy" id="3830"/>
    <lineage>
        <taxon>Eukaryota</taxon>
        <taxon>Viridiplantae</taxon>
        <taxon>Streptophyta</taxon>
        <taxon>Embryophyta</taxon>
        <taxon>Tracheophyta</taxon>
        <taxon>Spermatophyta</taxon>
        <taxon>Magnoliopsida</taxon>
        <taxon>eudicotyledons</taxon>
        <taxon>Gunneridae</taxon>
        <taxon>Pentapetalae</taxon>
        <taxon>rosids</taxon>
        <taxon>fabids</taxon>
        <taxon>Fabales</taxon>
        <taxon>Fabaceae</taxon>
        <taxon>Papilionoideae</taxon>
        <taxon>50 kb inversion clade</taxon>
        <taxon>genistoids sensu lato</taxon>
        <taxon>core genistoids</taxon>
        <taxon>Crotalarieae</taxon>
        <taxon>Crotalaria</taxon>
    </lineage>
</organism>
<feature type="signal peptide" evidence="2">
    <location>
        <begin position="1"/>
        <end position="22"/>
    </location>
</feature>
<dbReference type="Proteomes" id="UP001372338">
    <property type="component" value="Unassembled WGS sequence"/>
</dbReference>
<evidence type="ECO:0000256" key="1">
    <source>
        <dbReference type="ARBA" id="ARBA00022729"/>
    </source>
</evidence>
<protein>
    <submittedName>
        <fullName evidence="3">Uncharacterized protein</fullName>
    </submittedName>
</protein>
<keyword evidence="1 2" id="KW-0732">Signal</keyword>
<dbReference type="AlphaFoldDB" id="A0AAN9E8V7"/>
<dbReference type="GO" id="GO:0001709">
    <property type="term" value="P:cell fate determination"/>
    <property type="evidence" value="ECO:0007669"/>
    <property type="project" value="TreeGrafter"/>
</dbReference>
<proteinExistence type="predicted"/>
<dbReference type="Pfam" id="PF24068">
    <property type="entry name" value="TPD1_C"/>
    <property type="match status" value="2"/>
</dbReference>
<dbReference type="EMBL" id="JAYWIO010000008">
    <property type="protein sequence ID" value="KAK7247013.1"/>
    <property type="molecule type" value="Genomic_DNA"/>
</dbReference>
<evidence type="ECO:0000256" key="2">
    <source>
        <dbReference type="SAM" id="SignalP"/>
    </source>
</evidence>
<name>A0AAN9E8V7_CROPI</name>
<dbReference type="PANTHER" id="PTHR33184:SF72">
    <property type="entry name" value="BETA-1,3-N-ACETYLGLUCOSAMINYLTRANSFERASE FAMILY PROTEIN"/>
    <property type="match status" value="1"/>
</dbReference>
<evidence type="ECO:0000313" key="3">
    <source>
        <dbReference type="EMBL" id="KAK7247013.1"/>
    </source>
</evidence>
<keyword evidence="4" id="KW-1185">Reference proteome</keyword>
<gene>
    <name evidence="3" type="ORF">RIF29_41889</name>
</gene>
<reference evidence="3 4" key="1">
    <citation type="submission" date="2024-01" db="EMBL/GenBank/DDBJ databases">
        <title>The genomes of 5 underutilized Papilionoideae crops provide insights into root nodulation and disease resistanc.</title>
        <authorList>
            <person name="Yuan L."/>
        </authorList>
    </citation>
    <scope>NUCLEOTIDE SEQUENCE [LARGE SCALE GENOMIC DNA]</scope>
    <source>
        <strain evidence="3">ZHUSHIDOU_FW_LH</strain>
        <tissue evidence="3">Leaf</tissue>
    </source>
</reference>
<dbReference type="PANTHER" id="PTHR33184">
    <property type="entry name" value="PROTEIN TAPETUM DETERMINANT 1-LIKE-RELATED"/>
    <property type="match status" value="1"/>
</dbReference>